<evidence type="ECO:0000256" key="1">
    <source>
        <dbReference type="ARBA" id="ARBA00004651"/>
    </source>
</evidence>
<dbReference type="GO" id="GO:0046677">
    <property type="term" value="P:response to antibiotic"/>
    <property type="evidence" value="ECO:0007669"/>
    <property type="project" value="UniProtKB-KW"/>
</dbReference>
<comment type="function">
    <text evidence="6">Catalyzes the transfer of a lysyl group from L-lysyl-tRNA(Lys) to membrane-bound phosphatidylglycerol (PG), which produces lysylphosphatidylglycerol (LPG), a major component of the bacterial membrane with a positive net charge. LPG synthesis contributes to bacterial virulence as it is involved in the resistance mechanism against cationic antimicrobial peptides (CAMP) produces by the host's immune system (defensins, cathelicidins) and by the competing microorganisms.</text>
</comment>
<comment type="subcellular location">
    <subcellularLocation>
        <location evidence="1 6">Cell membrane</location>
        <topology evidence="1 6">Multi-pass membrane protein</topology>
    </subcellularLocation>
</comment>
<keyword evidence="6" id="KW-0443">Lipid metabolism</keyword>
<feature type="transmembrane region" description="Helical" evidence="6">
    <location>
        <begin position="78"/>
        <end position="100"/>
    </location>
</feature>
<evidence type="ECO:0000313" key="7">
    <source>
        <dbReference type="EMBL" id="HIZ40255.1"/>
    </source>
</evidence>
<feature type="transmembrane region" description="Helical" evidence="6">
    <location>
        <begin position="120"/>
        <end position="142"/>
    </location>
</feature>
<reference evidence="7" key="1">
    <citation type="journal article" date="2021" name="PeerJ">
        <title>Extensive microbial diversity within the chicken gut microbiome revealed by metagenomics and culture.</title>
        <authorList>
            <person name="Gilroy R."/>
            <person name="Ravi A."/>
            <person name="Getino M."/>
            <person name="Pursley I."/>
            <person name="Horton D.L."/>
            <person name="Alikhan N.F."/>
            <person name="Baker D."/>
            <person name="Gharbi K."/>
            <person name="Hall N."/>
            <person name="Watson M."/>
            <person name="Adriaenssens E.M."/>
            <person name="Foster-Nyarko E."/>
            <person name="Jarju S."/>
            <person name="Secka A."/>
            <person name="Antonio M."/>
            <person name="Oren A."/>
            <person name="Chaudhuri R.R."/>
            <person name="La Ragione R."/>
            <person name="Hildebrand F."/>
            <person name="Pallen M.J."/>
        </authorList>
    </citation>
    <scope>NUCLEOTIDE SEQUENCE</scope>
    <source>
        <strain evidence="7">CHK179-28034</strain>
    </source>
</reference>
<keyword evidence="2" id="KW-1003">Cell membrane</keyword>
<organism evidence="7 8">
    <name type="scientific">Candidatus Anaerobutyricum stercoris</name>
    <dbReference type="NCBI Taxonomy" id="2838457"/>
    <lineage>
        <taxon>Bacteria</taxon>
        <taxon>Bacillati</taxon>
        <taxon>Bacillota</taxon>
        <taxon>Clostridia</taxon>
        <taxon>Lachnospirales</taxon>
        <taxon>Lachnospiraceae</taxon>
        <taxon>Anaerobutyricum</taxon>
    </lineage>
</organism>
<dbReference type="GO" id="GO:0005886">
    <property type="term" value="C:plasma membrane"/>
    <property type="evidence" value="ECO:0007669"/>
    <property type="project" value="UniProtKB-SubCell"/>
</dbReference>
<feature type="transmembrane region" description="Helical" evidence="6">
    <location>
        <begin position="154"/>
        <end position="176"/>
    </location>
</feature>
<dbReference type="GO" id="GO:0050071">
    <property type="term" value="F:phosphatidylglycerol lysyltransferase activity"/>
    <property type="evidence" value="ECO:0007669"/>
    <property type="project" value="UniProtKB-EC"/>
</dbReference>
<evidence type="ECO:0000256" key="3">
    <source>
        <dbReference type="ARBA" id="ARBA00022692"/>
    </source>
</evidence>
<proteinExistence type="inferred from homology"/>
<gene>
    <name evidence="6" type="primary">mprF</name>
    <name evidence="7" type="ORF">H9968_10140</name>
</gene>
<feature type="transmembrane region" description="Helical" evidence="6">
    <location>
        <begin position="303"/>
        <end position="322"/>
    </location>
</feature>
<dbReference type="InterPro" id="IPR022791">
    <property type="entry name" value="L-PG_synthase/AglD"/>
</dbReference>
<name>A0A9D2EMQ8_9FIRM</name>
<dbReference type="Proteomes" id="UP000824049">
    <property type="component" value="Unassembled WGS sequence"/>
</dbReference>
<dbReference type="AlphaFoldDB" id="A0A9D2EMQ8"/>
<dbReference type="EMBL" id="DXBR01000091">
    <property type="protein sequence ID" value="HIZ40255.1"/>
    <property type="molecule type" value="Genomic_DNA"/>
</dbReference>
<keyword evidence="4 6" id="KW-1133">Transmembrane helix</keyword>
<dbReference type="EC" id="2.3.2.3" evidence="6"/>
<feature type="transmembrane region" description="Helical" evidence="6">
    <location>
        <begin position="225"/>
        <end position="246"/>
    </location>
</feature>
<sequence length="337" mass="37489">MTVKKRKWWKVAVVILIAVILVVFFRDSFAEGLREILKVPAETVVFLLCLSMGYFLAEGGIIAVLARSYTNTVSYRSGVACALYCSFFRLITFGSGSGIAEVYYLNRQGMKAAEATGMSLVQYLIQKITICLMGAVSFFFCFRYVSQYIGDYQGYIALAVLITMVIGAGILMITVFEKGKDLLFHYLSKATAGKESWNDKVKKAEGQADILQDGAKKLYHKKHCLALAFVLDLAKYFCWFLTPYVLYGDEERLTLLVSLVLMALATMVAGVIPTPSGYGSLDAMIILLFYPLLGEAKAVSLVILYRVVVSLFPFLMGMLVAARPLREQRELEAGRKN</sequence>
<evidence type="ECO:0000313" key="8">
    <source>
        <dbReference type="Proteomes" id="UP000824049"/>
    </source>
</evidence>
<evidence type="ECO:0000256" key="6">
    <source>
        <dbReference type="RuleBase" id="RU363042"/>
    </source>
</evidence>
<feature type="transmembrane region" description="Helical" evidence="6">
    <location>
        <begin position="7"/>
        <end position="25"/>
    </location>
</feature>
<comment type="catalytic activity">
    <reaction evidence="6">
        <text>L-lysyl-tRNA(Lys) + a 1,2-diacyl-sn-glycero-3-phospho-(1'-sn-glycerol) = a 1,2-diacyl-sn-glycero-3-phospho-1'-(3'-O-L-lysyl)-sn-glycerol + tRNA(Lys)</text>
        <dbReference type="Rhea" id="RHEA:10668"/>
        <dbReference type="Rhea" id="RHEA-COMP:9696"/>
        <dbReference type="Rhea" id="RHEA-COMP:9697"/>
        <dbReference type="ChEBI" id="CHEBI:64716"/>
        <dbReference type="ChEBI" id="CHEBI:75792"/>
        <dbReference type="ChEBI" id="CHEBI:78442"/>
        <dbReference type="ChEBI" id="CHEBI:78529"/>
        <dbReference type="EC" id="2.3.2.3"/>
    </reaction>
</comment>
<keyword evidence="6" id="KW-0808">Transferase</keyword>
<feature type="transmembrane region" description="Helical" evidence="6">
    <location>
        <begin position="45"/>
        <end position="66"/>
    </location>
</feature>
<evidence type="ECO:0000256" key="5">
    <source>
        <dbReference type="ARBA" id="ARBA00023136"/>
    </source>
</evidence>
<keyword evidence="6" id="KW-0046">Antibiotic resistance</keyword>
<comment type="caution">
    <text evidence="7">The sequence shown here is derived from an EMBL/GenBank/DDBJ whole genome shotgun (WGS) entry which is preliminary data.</text>
</comment>
<dbReference type="Pfam" id="PF03706">
    <property type="entry name" value="LPG_synthase_TM"/>
    <property type="match status" value="1"/>
</dbReference>
<evidence type="ECO:0000256" key="4">
    <source>
        <dbReference type="ARBA" id="ARBA00022989"/>
    </source>
</evidence>
<evidence type="ECO:0000256" key="2">
    <source>
        <dbReference type="ARBA" id="ARBA00022475"/>
    </source>
</evidence>
<keyword evidence="3 6" id="KW-0812">Transmembrane</keyword>
<accession>A0A9D2EMQ8</accession>
<protein>
    <recommendedName>
        <fullName evidence="6">Phosphatidylglycerol lysyltransferase</fullName>
        <ecNumber evidence="6">2.3.2.3</ecNumber>
    </recommendedName>
    <alternativeName>
        <fullName evidence="6">Lysylphosphatidylglycerol synthase</fullName>
    </alternativeName>
</protein>
<dbReference type="PANTHER" id="PTHR39087">
    <property type="entry name" value="UPF0104 MEMBRANE PROTEIN MJ1595"/>
    <property type="match status" value="1"/>
</dbReference>
<dbReference type="GO" id="GO:0006629">
    <property type="term" value="P:lipid metabolic process"/>
    <property type="evidence" value="ECO:0007669"/>
    <property type="project" value="UniProtKB-KW"/>
</dbReference>
<feature type="transmembrane region" description="Helical" evidence="6">
    <location>
        <begin position="253"/>
        <end position="272"/>
    </location>
</feature>
<comment type="similarity">
    <text evidence="6">Belongs to the LPG synthase family.</text>
</comment>
<dbReference type="PANTHER" id="PTHR39087:SF2">
    <property type="entry name" value="UPF0104 MEMBRANE PROTEIN MJ1595"/>
    <property type="match status" value="1"/>
</dbReference>
<keyword evidence="5 6" id="KW-0472">Membrane</keyword>
<reference evidence="7" key="2">
    <citation type="submission" date="2021-04" db="EMBL/GenBank/DDBJ databases">
        <authorList>
            <person name="Gilroy R."/>
        </authorList>
    </citation>
    <scope>NUCLEOTIDE SEQUENCE</scope>
    <source>
        <strain evidence="7">CHK179-28034</strain>
    </source>
</reference>